<dbReference type="InterPro" id="IPR032694">
    <property type="entry name" value="CopC/D"/>
</dbReference>
<dbReference type="GO" id="GO:0030313">
    <property type="term" value="C:cell envelope"/>
    <property type="evidence" value="ECO:0007669"/>
    <property type="project" value="UniProtKB-SubCell"/>
</dbReference>
<dbReference type="EMBL" id="UINC01134381">
    <property type="protein sequence ID" value="SVD17892.1"/>
    <property type="molecule type" value="Genomic_DNA"/>
</dbReference>
<evidence type="ECO:0000256" key="1">
    <source>
        <dbReference type="ARBA" id="ARBA00004196"/>
    </source>
</evidence>
<dbReference type="SUPFAM" id="SSF81296">
    <property type="entry name" value="E set domains"/>
    <property type="match status" value="1"/>
</dbReference>
<dbReference type="GO" id="GO:0005507">
    <property type="term" value="F:copper ion binding"/>
    <property type="evidence" value="ECO:0007669"/>
    <property type="project" value="InterPro"/>
</dbReference>
<dbReference type="GO" id="GO:0046688">
    <property type="term" value="P:response to copper ion"/>
    <property type="evidence" value="ECO:0007669"/>
    <property type="project" value="InterPro"/>
</dbReference>
<evidence type="ECO:0000256" key="5">
    <source>
        <dbReference type="SAM" id="Phobius"/>
    </source>
</evidence>
<evidence type="ECO:0000256" key="2">
    <source>
        <dbReference type="ARBA" id="ARBA00022723"/>
    </source>
</evidence>
<keyword evidence="4" id="KW-0186">Copper</keyword>
<dbReference type="InterPro" id="IPR014755">
    <property type="entry name" value="Cu-Rt/internalin_Ig-like"/>
</dbReference>
<dbReference type="AlphaFoldDB" id="A0A382T7U8"/>
<keyword evidence="2" id="KW-0479">Metal-binding</keyword>
<comment type="subcellular location">
    <subcellularLocation>
        <location evidence="1">Cell envelope</location>
    </subcellularLocation>
</comment>
<feature type="non-terminal residue" evidence="7">
    <location>
        <position position="188"/>
    </location>
</feature>
<dbReference type="InterPro" id="IPR007348">
    <property type="entry name" value="CopC_dom"/>
</dbReference>
<protein>
    <recommendedName>
        <fullName evidence="6">CopC domain-containing protein</fullName>
    </recommendedName>
</protein>
<keyword evidence="5" id="KW-0812">Transmembrane</keyword>
<keyword evidence="3" id="KW-0732">Signal</keyword>
<feature type="domain" description="CopC" evidence="6">
    <location>
        <begin position="24"/>
        <end position="120"/>
    </location>
</feature>
<dbReference type="GO" id="GO:0006825">
    <property type="term" value="P:copper ion transport"/>
    <property type="evidence" value="ECO:0007669"/>
    <property type="project" value="InterPro"/>
</dbReference>
<keyword evidence="5" id="KW-1133">Transmembrane helix</keyword>
<gene>
    <name evidence="7" type="ORF">METZ01_LOCUS370746</name>
</gene>
<dbReference type="GO" id="GO:0042597">
    <property type="term" value="C:periplasmic space"/>
    <property type="evidence" value="ECO:0007669"/>
    <property type="project" value="InterPro"/>
</dbReference>
<dbReference type="PANTHER" id="PTHR34820:SF4">
    <property type="entry name" value="INNER MEMBRANE PROTEIN YEBZ"/>
    <property type="match status" value="1"/>
</dbReference>
<reference evidence="7" key="1">
    <citation type="submission" date="2018-05" db="EMBL/GenBank/DDBJ databases">
        <authorList>
            <person name="Lanie J.A."/>
            <person name="Ng W.-L."/>
            <person name="Kazmierczak K.M."/>
            <person name="Andrzejewski T.M."/>
            <person name="Davidsen T.M."/>
            <person name="Wayne K.J."/>
            <person name="Tettelin H."/>
            <person name="Glass J.I."/>
            <person name="Rusch D."/>
            <person name="Podicherti R."/>
            <person name="Tsui H.-C.T."/>
            <person name="Winkler M.E."/>
        </authorList>
    </citation>
    <scope>NUCLEOTIDE SEQUENCE</scope>
</reference>
<evidence type="ECO:0000256" key="3">
    <source>
        <dbReference type="ARBA" id="ARBA00022729"/>
    </source>
</evidence>
<dbReference type="Pfam" id="PF04234">
    <property type="entry name" value="CopC"/>
    <property type="match status" value="1"/>
</dbReference>
<keyword evidence="5" id="KW-0472">Membrane</keyword>
<dbReference type="GO" id="GO:0005886">
    <property type="term" value="C:plasma membrane"/>
    <property type="evidence" value="ECO:0007669"/>
    <property type="project" value="TreeGrafter"/>
</dbReference>
<accession>A0A382T7U8</accession>
<proteinExistence type="predicted"/>
<name>A0A382T7U8_9ZZZZ</name>
<dbReference type="Gene3D" id="2.60.40.1220">
    <property type="match status" value="1"/>
</dbReference>
<sequence>MKSIQATLIVIIILLVWAMPASAHGLFVRSDPNPNAVLEKPPVQVQVWLTEPVESSFSEIKVLDTKGVRVDDGITNVDPNDPTHIQVGLRSLSNGAYTASWKALSVVDGHVTFGTFPFSVGEVDPAALAAAVEASSGTVAATPGEVIPRWLSLLGIAILIGGSLFVAYVWTPAWRQATEANPFLIVEL</sequence>
<organism evidence="7">
    <name type="scientific">marine metagenome</name>
    <dbReference type="NCBI Taxonomy" id="408172"/>
    <lineage>
        <taxon>unclassified sequences</taxon>
        <taxon>metagenomes</taxon>
        <taxon>ecological metagenomes</taxon>
    </lineage>
</organism>
<evidence type="ECO:0000256" key="4">
    <source>
        <dbReference type="ARBA" id="ARBA00023008"/>
    </source>
</evidence>
<dbReference type="InterPro" id="IPR014756">
    <property type="entry name" value="Ig_E-set"/>
</dbReference>
<dbReference type="PANTHER" id="PTHR34820">
    <property type="entry name" value="INNER MEMBRANE PROTEIN YEBZ"/>
    <property type="match status" value="1"/>
</dbReference>
<evidence type="ECO:0000259" key="6">
    <source>
        <dbReference type="Pfam" id="PF04234"/>
    </source>
</evidence>
<feature type="transmembrane region" description="Helical" evidence="5">
    <location>
        <begin position="150"/>
        <end position="170"/>
    </location>
</feature>
<evidence type="ECO:0000313" key="7">
    <source>
        <dbReference type="EMBL" id="SVD17892.1"/>
    </source>
</evidence>